<dbReference type="SMART" id="SM00327">
    <property type="entry name" value="VWA"/>
    <property type="match status" value="1"/>
</dbReference>
<dbReference type="Pfam" id="PF13519">
    <property type="entry name" value="VWA_2"/>
    <property type="match status" value="1"/>
</dbReference>
<accession>A0A816C2E0</accession>
<dbReference type="PROSITE" id="PS50234">
    <property type="entry name" value="VWFA"/>
    <property type="match status" value="1"/>
</dbReference>
<organism evidence="2 4">
    <name type="scientific">Rotaria magnacalcarata</name>
    <dbReference type="NCBI Taxonomy" id="392030"/>
    <lineage>
        <taxon>Eukaryota</taxon>
        <taxon>Metazoa</taxon>
        <taxon>Spiralia</taxon>
        <taxon>Gnathifera</taxon>
        <taxon>Rotifera</taxon>
        <taxon>Eurotatoria</taxon>
        <taxon>Bdelloidea</taxon>
        <taxon>Philodinida</taxon>
        <taxon>Philodinidae</taxon>
        <taxon>Rotaria</taxon>
    </lineage>
</organism>
<feature type="domain" description="VWFA" evidence="1">
    <location>
        <begin position="77"/>
        <end position="250"/>
    </location>
</feature>
<dbReference type="EMBL" id="CAJNOV010018292">
    <property type="protein sequence ID" value="CAF1618372.1"/>
    <property type="molecule type" value="Genomic_DNA"/>
</dbReference>
<dbReference type="Proteomes" id="UP000681967">
    <property type="component" value="Unassembled WGS sequence"/>
</dbReference>
<dbReference type="AlphaFoldDB" id="A0A816C2E0"/>
<dbReference type="EMBL" id="CAJOBH010223897">
    <property type="protein sequence ID" value="CAF5040746.1"/>
    <property type="molecule type" value="Genomic_DNA"/>
</dbReference>
<dbReference type="Proteomes" id="UP000663855">
    <property type="component" value="Unassembled WGS sequence"/>
</dbReference>
<proteinExistence type="predicted"/>
<reference evidence="2" key="1">
    <citation type="submission" date="2021-02" db="EMBL/GenBank/DDBJ databases">
        <authorList>
            <person name="Nowell W R."/>
        </authorList>
    </citation>
    <scope>NUCLEOTIDE SEQUENCE</scope>
</reference>
<evidence type="ECO:0000313" key="3">
    <source>
        <dbReference type="EMBL" id="CAF5040746.1"/>
    </source>
</evidence>
<sequence>MTDDRPIVVRGTKKKWSEFKNDYPDWDFGNAITSDELFKLRGKFLNVWSRIGELLCEKYDMEFVTENTAQATAKPFHYILLLDASGSMSGEPWRNLLDGVREFLKIRVDSGSSDRITIIVFDSQAKYAYFNEDMKSIDITQIKFTDGGTDFGNAFDLVIKAIRNTQIQSSAYNPFGQSDYVIIFMSDGQGGFPASQMQTLSAIKTMINQFWTVALGDTSMDVLQQINQKMDGTFKELKDSADFVHVYAEIARN</sequence>
<evidence type="ECO:0000259" key="1">
    <source>
        <dbReference type="PROSITE" id="PS50234"/>
    </source>
</evidence>
<dbReference type="InterPro" id="IPR036465">
    <property type="entry name" value="vWFA_dom_sf"/>
</dbReference>
<dbReference type="InterPro" id="IPR002035">
    <property type="entry name" value="VWF_A"/>
</dbReference>
<evidence type="ECO:0000313" key="2">
    <source>
        <dbReference type="EMBL" id="CAF1618372.1"/>
    </source>
</evidence>
<dbReference type="SUPFAM" id="SSF53300">
    <property type="entry name" value="vWA-like"/>
    <property type="match status" value="1"/>
</dbReference>
<evidence type="ECO:0000313" key="4">
    <source>
        <dbReference type="Proteomes" id="UP000663855"/>
    </source>
</evidence>
<name>A0A816C2E0_9BILA</name>
<dbReference type="Gene3D" id="3.40.50.410">
    <property type="entry name" value="von Willebrand factor, type A domain"/>
    <property type="match status" value="1"/>
</dbReference>
<gene>
    <name evidence="3" type="ORF">BYL167_LOCUS56895</name>
    <name evidence="2" type="ORF">CJN711_LOCUS37536</name>
</gene>
<comment type="caution">
    <text evidence="2">The sequence shown here is derived from an EMBL/GenBank/DDBJ whole genome shotgun (WGS) entry which is preliminary data.</text>
</comment>
<protein>
    <recommendedName>
        <fullName evidence="1">VWFA domain-containing protein</fullName>
    </recommendedName>
</protein>
<dbReference type="CDD" id="cd00198">
    <property type="entry name" value="vWFA"/>
    <property type="match status" value="1"/>
</dbReference>